<keyword evidence="1" id="KW-0175">Coiled coil</keyword>
<protein>
    <submittedName>
        <fullName evidence="3">Uncharacterized protein</fullName>
    </submittedName>
</protein>
<dbReference type="EMBL" id="CAMPGE010011085">
    <property type="protein sequence ID" value="CAI2369927.1"/>
    <property type="molecule type" value="Genomic_DNA"/>
</dbReference>
<feature type="region of interest" description="Disordered" evidence="2">
    <location>
        <begin position="109"/>
        <end position="128"/>
    </location>
</feature>
<feature type="compositionally biased region" description="Acidic residues" evidence="2">
    <location>
        <begin position="115"/>
        <end position="128"/>
    </location>
</feature>
<dbReference type="Proteomes" id="UP001295684">
    <property type="component" value="Unassembled WGS sequence"/>
</dbReference>
<dbReference type="AlphaFoldDB" id="A0AAD1XFJ3"/>
<evidence type="ECO:0000256" key="2">
    <source>
        <dbReference type="SAM" id="MobiDB-lite"/>
    </source>
</evidence>
<accession>A0AAD1XFJ3</accession>
<name>A0AAD1XFJ3_EUPCR</name>
<gene>
    <name evidence="3" type="ORF">ECRASSUSDP1_LOCUS11232</name>
</gene>
<evidence type="ECO:0000256" key="1">
    <source>
        <dbReference type="SAM" id="Coils"/>
    </source>
</evidence>
<organism evidence="3 4">
    <name type="scientific">Euplotes crassus</name>
    <dbReference type="NCBI Taxonomy" id="5936"/>
    <lineage>
        <taxon>Eukaryota</taxon>
        <taxon>Sar</taxon>
        <taxon>Alveolata</taxon>
        <taxon>Ciliophora</taxon>
        <taxon>Intramacronucleata</taxon>
        <taxon>Spirotrichea</taxon>
        <taxon>Hypotrichia</taxon>
        <taxon>Euplotida</taxon>
        <taxon>Euplotidae</taxon>
        <taxon>Moneuplotes</taxon>
    </lineage>
</organism>
<proteinExistence type="predicted"/>
<sequence length="128" mass="15235">MPNCAKPCYHHLSKPINSIAPNLLLLESLEKEEFKKKQKYEEEKEELVKKSRENLTELKIKEQERAKKYQKEIKKLQEAKEKKKLKKKTKKNKYPPRFCIKRGIYSGTEETKEETTDDGYTEVDVNTE</sequence>
<keyword evidence="4" id="KW-1185">Reference proteome</keyword>
<evidence type="ECO:0000313" key="4">
    <source>
        <dbReference type="Proteomes" id="UP001295684"/>
    </source>
</evidence>
<comment type="caution">
    <text evidence="3">The sequence shown here is derived from an EMBL/GenBank/DDBJ whole genome shotgun (WGS) entry which is preliminary data.</text>
</comment>
<evidence type="ECO:0000313" key="3">
    <source>
        <dbReference type="EMBL" id="CAI2369927.1"/>
    </source>
</evidence>
<reference evidence="3" key="1">
    <citation type="submission" date="2023-07" db="EMBL/GenBank/DDBJ databases">
        <authorList>
            <consortium name="AG Swart"/>
            <person name="Singh M."/>
            <person name="Singh A."/>
            <person name="Seah K."/>
            <person name="Emmerich C."/>
        </authorList>
    </citation>
    <scope>NUCLEOTIDE SEQUENCE</scope>
    <source>
        <strain evidence="3">DP1</strain>
    </source>
</reference>
<feature type="coiled-coil region" evidence="1">
    <location>
        <begin position="26"/>
        <end position="93"/>
    </location>
</feature>